<protein>
    <submittedName>
        <fullName evidence="1">Jg15830 protein</fullName>
    </submittedName>
</protein>
<proteinExistence type="predicted"/>
<evidence type="ECO:0000313" key="2">
    <source>
        <dbReference type="Proteomes" id="UP000838756"/>
    </source>
</evidence>
<comment type="caution">
    <text evidence="1">The sequence shown here is derived from an EMBL/GenBank/DDBJ whole genome shotgun (WGS) entry which is preliminary data.</text>
</comment>
<name>A0A8S4SNG3_9NEOP</name>
<accession>A0A8S4SNG3</accession>
<dbReference type="AlphaFoldDB" id="A0A8S4SNG3"/>
<gene>
    <name evidence="1" type="primary">jg15830</name>
    <name evidence="1" type="ORF">PAEG_LOCUS26735</name>
</gene>
<dbReference type="OrthoDB" id="10385777at2759"/>
<evidence type="ECO:0000313" key="1">
    <source>
        <dbReference type="EMBL" id="CAH2268376.1"/>
    </source>
</evidence>
<dbReference type="Proteomes" id="UP000838756">
    <property type="component" value="Unassembled WGS sequence"/>
</dbReference>
<sequence>MSTKIGLFGTQRYKKRYDVTKVMKFSLDPFYSFGNREKEFLKPYASVFAIPDIVSLHTSCKRAFDSAWYRENGCGITSPVRSRDCKINAP</sequence>
<reference evidence="1" key="1">
    <citation type="submission" date="2022-03" db="EMBL/GenBank/DDBJ databases">
        <authorList>
            <person name="Lindestad O."/>
        </authorList>
    </citation>
    <scope>NUCLEOTIDE SEQUENCE</scope>
</reference>
<organism evidence="1 2">
    <name type="scientific">Pararge aegeria aegeria</name>
    <dbReference type="NCBI Taxonomy" id="348720"/>
    <lineage>
        <taxon>Eukaryota</taxon>
        <taxon>Metazoa</taxon>
        <taxon>Ecdysozoa</taxon>
        <taxon>Arthropoda</taxon>
        <taxon>Hexapoda</taxon>
        <taxon>Insecta</taxon>
        <taxon>Pterygota</taxon>
        <taxon>Neoptera</taxon>
        <taxon>Endopterygota</taxon>
        <taxon>Lepidoptera</taxon>
        <taxon>Glossata</taxon>
        <taxon>Ditrysia</taxon>
        <taxon>Papilionoidea</taxon>
        <taxon>Nymphalidae</taxon>
        <taxon>Satyrinae</taxon>
        <taxon>Satyrini</taxon>
        <taxon>Parargina</taxon>
        <taxon>Pararge</taxon>
    </lineage>
</organism>
<dbReference type="EMBL" id="CAKXAJ010026434">
    <property type="protein sequence ID" value="CAH2268376.1"/>
    <property type="molecule type" value="Genomic_DNA"/>
</dbReference>
<keyword evidence="2" id="KW-1185">Reference proteome</keyword>